<dbReference type="InterPro" id="IPR033443">
    <property type="entry name" value="PROP1-like_PPR_dom"/>
</dbReference>
<feature type="repeat" description="PPR" evidence="2">
    <location>
        <begin position="661"/>
        <end position="695"/>
    </location>
</feature>
<sequence>MAARLRKLTHTYLTPAAQQALQLCAAVRVALADAIARGAATDNALAYPVFEATMAALSKGGHAKEALQLLDEMRDGQVPCAAKAYNMAMTACERGGEWQRVPALVARMRAAGVEPDIVSYNCLISALGSGGQWERAVGVLEEMRAAGLQPDIYSYSSAIGACERCHRWREAMALLDDMRAAGVAPNDYAYSGVIRACAKGRDWRAAMAVLERMEGEGCPPTIFCYNGVISALGEAGQWESAVALLDTMRERGVPPSVVNHNAAIDACAKAGQWQRAVEVFRGISEAGLLPDLVSYNTVLGALRVAGQVDLVVEIFQELRLRGNLKGAAALRPDRFTCSCVVKALTGAGRPDLALKAFDTMRREGIRVDTVAFNTAIGACGASGEWERALMYLQEMEREACPDKFTYNTLISVMDASGQGNRAVALLEEMRSVGLAPDQFSYNAAISACRGREGWDQAIALMKRMELEGVSSPTLVTYNTAMLVAGRAGCWEEALELFRSIGAASGSRRSAAQLRRTPSTYLHILLAVTQSQQCDVALGLLNDAAEEAIRLEPRAYRAVAQACAEQGRWQDVEAMMLGSESTMARVNVTPDALTYVALMEAYRRAGMAPDRVVSVMDMMREAGFEPGPEALAEAALAHADSTDWPAAEAAAAAAAAAAGADAVVAYNALLSACAKAGLTERALSYLSFMKQAGVRPDVMSYNLVLRAFSGAPPLEDKGAAARAAAELSAL</sequence>
<proteinExistence type="predicted"/>
<gene>
    <name evidence="4" type="ORF">JKP88DRAFT_306932</name>
</gene>
<feature type="domain" description="PROP1-like PPR" evidence="3">
    <location>
        <begin position="168"/>
        <end position="278"/>
    </location>
</feature>
<dbReference type="InterPro" id="IPR011990">
    <property type="entry name" value="TPR-like_helical_dom_sf"/>
</dbReference>
<dbReference type="NCBIfam" id="TIGR00756">
    <property type="entry name" value="PPR"/>
    <property type="match status" value="11"/>
</dbReference>
<feature type="repeat" description="PPR" evidence="2">
    <location>
        <begin position="402"/>
        <end position="436"/>
    </location>
</feature>
<keyword evidence="5" id="KW-1185">Reference proteome</keyword>
<dbReference type="Pfam" id="PF17177">
    <property type="entry name" value="PPR_long"/>
    <property type="match status" value="1"/>
</dbReference>
<comment type="caution">
    <text evidence="4">The sequence shown here is derived from an EMBL/GenBank/DDBJ whole genome shotgun (WGS) entry which is preliminary data.</text>
</comment>
<dbReference type="PANTHER" id="PTHR47447">
    <property type="entry name" value="OS03G0856100 PROTEIN"/>
    <property type="match status" value="1"/>
</dbReference>
<evidence type="ECO:0000256" key="2">
    <source>
        <dbReference type="PROSITE-ProRule" id="PRU00708"/>
    </source>
</evidence>
<feature type="repeat" description="PPR" evidence="2">
    <location>
        <begin position="590"/>
        <end position="625"/>
    </location>
</feature>
<dbReference type="OrthoDB" id="185373at2759"/>
<name>A0A835Z4T8_9STRA</name>
<organism evidence="4 5">
    <name type="scientific">Tribonema minus</name>
    <dbReference type="NCBI Taxonomy" id="303371"/>
    <lineage>
        <taxon>Eukaryota</taxon>
        <taxon>Sar</taxon>
        <taxon>Stramenopiles</taxon>
        <taxon>Ochrophyta</taxon>
        <taxon>PX clade</taxon>
        <taxon>Xanthophyceae</taxon>
        <taxon>Tribonematales</taxon>
        <taxon>Tribonemataceae</taxon>
        <taxon>Tribonema</taxon>
    </lineage>
</organism>
<evidence type="ECO:0000256" key="1">
    <source>
        <dbReference type="ARBA" id="ARBA00022737"/>
    </source>
</evidence>
<dbReference type="PANTHER" id="PTHR47447:SF17">
    <property type="entry name" value="OS12G0638900 PROTEIN"/>
    <property type="match status" value="1"/>
</dbReference>
<feature type="repeat" description="PPR" evidence="2">
    <location>
        <begin position="81"/>
        <end position="115"/>
    </location>
</feature>
<feature type="repeat" description="PPR" evidence="2">
    <location>
        <begin position="116"/>
        <end position="150"/>
    </location>
</feature>
<feature type="repeat" description="PPR" evidence="2">
    <location>
        <begin position="291"/>
        <end position="325"/>
    </location>
</feature>
<dbReference type="PROSITE" id="PS51375">
    <property type="entry name" value="PPR"/>
    <property type="match status" value="13"/>
</dbReference>
<reference evidence="4" key="1">
    <citation type="submission" date="2021-02" db="EMBL/GenBank/DDBJ databases">
        <title>First Annotated Genome of the Yellow-green Alga Tribonema minus.</title>
        <authorList>
            <person name="Mahan K.M."/>
        </authorList>
    </citation>
    <scope>NUCLEOTIDE SEQUENCE</scope>
    <source>
        <strain evidence="4">UTEX B ZZ1240</strain>
    </source>
</reference>
<dbReference type="EMBL" id="JAFCMP010000087">
    <property type="protein sequence ID" value="KAG5187622.1"/>
    <property type="molecule type" value="Genomic_DNA"/>
</dbReference>
<dbReference type="Proteomes" id="UP000664859">
    <property type="component" value="Unassembled WGS sequence"/>
</dbReference>
<accession>A0A835Z4T8</accession>
<feature type="repeat" description="PPR" evidence="2">
    <location>
        <begin position="151"/>
        <end position="185"/>
    </location>
</feature>
<protein>
    <recommendedName>
        <fullName evidence="3">PROP1-like PPR domain-containing protein</fullName>
    </recommendedName>
</protein>
<keyword evidence="1" id="KW-0677">Repeat</keyword>
<feature type="repeat" description="PPR" evidence="2">
    <location>
        <begin position="437"/>
        <end position="471"/>
    </location>
</feature>
<dbReference type="Gene3D" id="1.25.40.10">
    <property type="entry name" value="Tetratricopeptide repeat domain"/>
    <property type="match status" value="5"/>
</dbReference>
<feature type="repeat" description="PPR" evidence="2">
    <location>
        <begin position="256"/>
        <end position="290"/>
    </location>
</feature>
<feature type="repeat" description="PPR" evidence="2">
    <location>
        <begin position="368"/>
        <end position="398"/>
    </location>
</feature>
<feature type="repeat" description="PPR" evidence="2">
    <location>
        <begin position="221"/>
        <end position="255"/>
    </location>
</feature>
<evidence type="ECO:0000313" key="4">
    <source>
        <dbReference type="EMBL" id="KAG5187622.1"/>
    </source>
</evidence>
<dbReference type="AlphaFoldDB" id="A0A835Z4T8"/>
<feature type="repeat" description="PPR" evidence="2">
    <location>
        <begin position="186"/>
        <end position="220"/>
    </location>
</feature>
<evidence type="ECO:0000313" key="5">
    <source>
        <dbReference type="Proteomes" id="UP000664859"/>
    </source>
</evidence>
<dbReference type="Pfam" id="PF13041">
    <property type="entry name" value="PPR_2"/>
    <property type="match status" value="3"/>
</dbReference>
<feature type="repeat" description="PPR" evidence="2">
    <location>
        <begin position="333"/>
        <end position="367"/>
    </location>
</feature>
<dbReference type="Pfam" id="PF01535">
    <property type="entry name" value="PPR"/>
    <property type="match status" value="5"/>
</dbReference>
<evidence type="ECO:0000259" key="3">
    <source>
        <dbReference type="Pfam" id="PF17177"/>
    </source>
</evidence>
<dbReference type="InterPro" id="IPR002885">
    <property type="entry name" value="PPR_rpt"/>
</dbReference>